<dbReference type="GO" id="GO:0019148">
    <property type="term" value="F:D-cysteine desulfhydrase activity"/>
    <property type="evidence" value="ECO:0007669"/>
    <property type="project" value="TreeGrafter"/>
</dbReference>
<reference evidence="7" key="2">
    <citation type="submission" date="2020-09" db="EMBL/GenBank/DDBJ databases">
        <authorList>
            <person name="Sun Q."/>
            <person name="Kim S."/>
        </authorList>
    </citation>
    <scope>NUCLEOTIDE SEQUENCE</scope>
    <source>
        <strain evidence="7">KCTC 42651</strain>
    </source>
</reference>
<keyword evidence="3 5" id="KW-0663">Pyridoxal phosphate</keyword>
<dbReference type="RefSeq" id="WP_229836398.1">
    <property type="nucleotide sequence ID" value="NZ_BMZS01000002.1"/>
</dbReference>
<sequence length="343" mass="36810">MPARIKRLIDRFPRARFLTWETPVEELPRLGERLGIALRVKRDDLTGIAFGGNKVRKLEFYLGEALRQGADTLLITGAVQSNFVRVMTACAARLGMQCHVQLEERVPGQDALYHTSGNVLLDDLLGASRHAYPTGEDEAGADRRVQEIAADLARQGRRPYVVPLAPSHPPLGSLGYLACAAELMDQGVLDVDQVVLGSGSGLTHSGLLFGLRALGWQGRVVGICVRRAAAPQAERLAGHCERLATLLQVPSPVVRSDIEVHDDVLAPGYGQLNEAVAEAIRLAARLEGLLVDPVYTARALAGLIACAGDGRIAPGSRTLFLHTGGLPALFAYETTLRERAVAG</sequence>
<feature type="modified residue" description="N6-(pyridoxal phosphate)lysine" evidence="5">
    <location>
        <position position="54"/>
    </location>
</feature>
<dbReference type="Gene3D" id="3.40.50.1100">
    <property type="match status" value="2"/>
</dbReference>
<dbReference type="InterPro" id="IPR001926">
    <property type="entry name" value="TrpB-like_PALP"/>
</dbReference>
<protein>
    <submittedName>
        <fullName evidence="7">D-cysteine desulfhydrase</fullName>
    </submittedName>
</protein>
<accession>A0A918XQ60</accession>
<feature type="active site" description="Nucleophile" evidence="4">
    <location>
        <position position="81"/>
    </location>
</feature>
<comment type="caution">
    <text evidence="7">The sequence shown here is derived from an EMBL/GenBank/DDBJ whole genome shotgun (WGS) entry which is preliminary data.</text>
</comment>
<proteinExistence type="inferred from homology"/>
<dbReference type="InterPro" id="IPR027278">
    <property type="entry name" value="ACCD_DCysDesulf"/>
</dbReference>
<evidence type="ECO:0000256" key="2">
    <source>
        <dbReference type="ARBA" id="ARBA00008639"/>
    </source>
</evidence>
<organism evidence="7 8">
    <name type="scientific">Thalassobaculum fulvum</name>
    <dbReference type="NCBI Taxonomy" id="1633335"/>
    <lineage>
        <taxon>Bacteria</taxon>
        <taxon>Pseudomonadati</taxon>
        <taxon>Pseudomonadota</taxon>
        <taxon>Alphaproteobacteria</taxon>
        <taxon>Rhodospirillales</taxon>
        <taxon>Thalassobaculaceae</taxon>
        <taxon>Thalassobaculum</taxon>
    </lineage>
</organism>
<dbReference type="PANTHER" id="PTHR43780:SF2">
    <property type="entry name" value="1-AMINOCYCLOPROPANE-1-CARBOXYLATE DEAMINASE-RELATED"/>
    <property type="match status" value="1"/>
</dbReference>
<evidence type="ECO:0000256" key="1">
    <source>
        <dbReference type="ARBA" id="ARBA00001933"/>
    </source>
</evidence>
<gene>
    <name evidence="7" type="ORF">GCM10017083_09840</name>
</gene>
<dbReference type="Proteomes" id="UP000630353">
    <property type="component" value="Unassembled WGS sequence"/>
</dbReference>
<dbReference type="EMBL" id="BMZS01000002">
    <property type="protein sequence ID" value="GHD43537.1"/>
    <property type="molecule type" value="Genomic_DNA"/>
</dbReference>
<dbReference type="SUPFAM" id="SSF53686">
    <property type="entry name" value="Tryptophan synthase beta subunit-like PLP-dependent enzymes"/>
    <property type="match status" value="1"/>
</dbReference>
<evidence type="ECO:0000256" key="5">
    <source>
        <dbReference type="PIRSR" id="PIRSR006278-2"/>
    </source>
</evidence>
<reference evidence="7" key="1">
    <citation type="journal article" date="2014" name="Int. J. Syst. Evol. Microbiol.">
        <title>Complete genome sequence of Corynebacterium casei LMG S-19264T (=DSM 44701T), isolated from a smear-ripened cheese.</title>
        <authorList>
            <consortium name="US DOE Joint Genome Institute (JGI-PGF)"/>
            <person name="Walter F."/>
            <person name="Albersmeier A."/>
            <person name="Kalinowski J."/>
            <person name="Ruckert C."/>
        </authorList>
    </citation>
    <scope>NUCLEOTIDE SEQUENCE</scope>
    <source>
        <strain evidence="7">KCTC 42651</strain>
    </source>
</reference>
<dbReference type="PIRSF" id="PIRSF006278">
    <property type="entry name" value="ACCD_DCysDesulf"/>
    <property type="match status" value="1"/>
</dbReference>
<evidence type="ECO:0000256" key="3">
    <source>
        <dbReference type="ARBA" id="ARBA00022898"/>
    </source>
</evidence>
<keyword evidence="8" id="KW-1185">Reference proteome</keyword>
<dbReference type="PANTHER" id="PTHR43780">
    <property type="entry name" value="1-AMINOCYCLOPROPANE-1-CARBOXYLATE DEAMINASE-RELATED"/>
    <property type="match status" value="1"/>
</dbReference>
<dbReference type="Pfam" id="PF00291">
    <property type="entry name" value="PALP"/>
    <property type="match status" value="1"/>
</dbReference>
<dbReference type="InterPro" id="IPR036052">
    <property type="entry name" value="TrpB-like_PALP_sf"/>
</dbReference>
<name>A0A918XQ60_9PROT</name>
<evidence type="ECO:0000256" key="4">
    <source>
        <dbReference type="PIRSR" id="PIRSR006278-1"/>
    </source>
</evidence>
<comment type="cofactor">
    <cofactor evidence="1">
        <name>pyridoxal 5'-phosphate</name>
        <dbReference type="ChEBI" id="CHEBI:597326"/>
    </cofactor>
</comment>
<dbReference type="AlphaFoldDB" id="A0A918XQ60"/>
<comment type="similarity">
    <text evidence="2">Belongs to the ACC deaminase/D-cysteine desulfhydrase family.</text>
</comment>
<feature type="domain" description="Tryptophan synthase beta chain-like PALP" evidence="6">
    <location>
        <begin position="19"/>
        <end position="324"/>
    </location>
</feature>
<evidence type="ECO:0000313" key="8">
    <source>
        <dbReference type="Proteomes" id="UP000630353"/>
    </source>
</evidence>
<evidence type="ECO:0000259" key="6">
    <source>
        <dbReference type="Pfam" id="PF00291"/>
    </source>
</evidence>
<evidence type="ECO:0000313" key="7">
    <source>
        <dbReference type="EMBL" id="GHD43537.1"/>
    </source>
</evidence>